<sequence>MEMLMMDENRMDINSKSSGGKTQPFMSVLQNRLLKIELNILRYFLCKQMSQMDKDLGNLLEIIRLELIEKDSPHQIPPSAVHNRLCSYCLFICGIKIRQVNTDHSRAILLAVLREFNNETMKRKYQNKTKHDESDKVNSSATSEEKSFHKAKENWQKRDPETLTCNPKIGQYQQSPTIPLSETPDLKKKSKE</sequence>
<gene>
    <name evidence="2" type="ORF">PACLA_8A061478</name>
</gene>
<evidence type="ECO:0000313" key="3">
    <source>
        <dbReference type="Proteomes" id="UP001152795"/>
    </source>
</evidence>
<protein>
    <submittedName>
        <fullName evidence="2">Uncharacterized protein</fullName>
    </submittedName>
</protein>
<dbReference type="EMBL" id="CACRXK020004676">
    <property type="protein sequence ID" value="CAB4003605.1"/>
    <property type="molecule type" value="Genomic_DNA"/>
</dbReference>
<feature type="compositionally biased region" description="Basic and acidic residues" evidence="1">
    <location>
        <begin position="143"/>
        <end position="161"/>
    </location>
</feature>
<proteinExistence type="predicted"/>
<feature type="compositionally biased region" description="Polar residues" evidence="1">
    <location>
        <begin position="171"/>
        <end position="180"/>
    </location>
</feature>
<evidence type="ECO:0000313" key="2">
    <source>
        <dbReference type="EMBL" id="CAB4003605.1"/>
    </source>
</evidence>
<keyword evidence="3" id="KW-1185">Reference proteome</keyword>
<feature type="region of interest" description="Disordered" evidence="1">
    <location>
        <begin position="124"/>
        <end position="192"/>
    </location>
</feature>
<comment type="caution">
    <text evidence="2">The sequence shown here is derived from an EMBL/GenBank/DDBJ whole genome shotgun (WGS) entry which is preliminary data.</text>
</comment>
<evidence type="ECO:0000256" key="1">
    <source>
        <dbReference type="SAM" id="MobiDB-lite"/>
    </source>
</evidence>
<name>A0A6S7HCM3_PARCT</name>
<accession>A0A6S7HCM3</accession>
<organism evidence="2 3">
    <name type="scientific">Paramuricea clavata</name>
    <name type="common">Red gorgonian</name>
    <name type="synonym">Violescent sea-whip</name>
    <dbReference type="NCBI Taxonomy" id="317549"/>
    <lineage>
        <taxon>Eukaryota</taxon>
        <taxon>Metazoa</taxon>
        <taxon>Cnidaria</taxon>
        <taxon>Anthozoa</taxon>
        <taxon>Octocorallia</taxon>
        <taxon>Malacalcyonacea</taxon>
        <taxon>Plexauridae</taxon>
        <taxon>Paramuricea</taxon>
    </lineage>
</organism>
<dbReference type="AlphaFoldDB" id="A0A6S7HCM3"/>
<dbReference type="Proteomes" id="UP001152795">
    <property type="component" value="Unassembled WGS sequence"/>
</dbReference>
<reference evidence="2" key="1">
    <citation type="submission" date="2020-04" db="EMBL/GenBank/DDBJ databases">
        <authorList>
            <person name="Alioto T."/>
            <person name="Alioto T."/>
            <person name="Gomez Garrido J."/>
        </authorList>
    </citation>
    <scope>NUCLEOTIDE SEQUENCE</scope>
    <source>
        <strain evidence="2">A484AB</strain>
    </source>
</reference>